<dbReference type="PROSITE" id="PS51160">
    <property type="entry name" value="ACYLPHOSPHATASE_3"/>
    <property type="match status" value="1"/>
</dbReference>
<dbReference type="OrthoDB" id="9808093at2"/>
<dbReference type="InterPro" id="IPR001792">
    <property type="entry name" value="Acylphosphatase-like_dom"/>
</dbReference>
<comment type="caution">
    <text evidence="8">The sequence shown here is derived from an EMBL/GenBank/DDBJ whole genome shotgun (WGS) entry which is preliminary data.</text>
</comment>
<dbReference type="RefSeq" id="WP_132127749.1">
    <property type="nucleotide sequence ID" value="NZ_CP042432.1"/>
</dbReference>
<dbReference type="PROSITE" id="PS00151">
    <property type="entry name" value="ACYLPHOSPHATASE_2"/>
    <property type="match status" value="1"/>
</dbReference>
<dbReference type="InterPro" id="IPR020456">
    <property type="entry name" value="Acylphosphatase"/>
</dbReference>
<comment type="similarity">
    <text evidence="1 6">Belongs to the acylphosphatase family.</text>
</comment>
<dbReference type="AlphaFoldDB" id="A0A4R3L074"/>
<organism evidence="8 9">
    <name type="scientific">Anseongella ginsenosidimutans</name>
    <dbReference type="NCBI Taxonomy" id="496056"/>
    <lineage>
        <taxon>Bacteria</taxon>
        <taxon>Pseudomonadati</taxon>
        <taxon>Bacteroidota</taxon>
        <taxon>Sphingobacteriia</taxon>
        <taxon>Sphingobacteriales</taxon>
        <taxon>Sphingobacteriaceae</taxon>
        <taxon>Anseongella</taxon>
    </lineage>
</organism>
<keyword evidence="9" id="KW-1185">Reference proteome</keyword>
<dbReference type="PROSITE" id="PS00150">
    <property type="entry name" value="ACYLPHOSPHATASE_1"/>
    <property type="match status" value="1"/>
</dbReference>
<name>A0A4R3L074_9SPHI</name>
<evidence type="ECO:0000256" key="3">
    <source>
        <dbReference type="ARBA" id="ARBA00047645"/>
    </source>
</evidence>
<dbReference type="PANTHER" id="PTHR47268:SF4">
    <property type="entry name" value="ACYLPHOSPHATASE"/>
    <property type="match status" value="1"/>
</dbReference>
<dbReference type="PRINTS" id="PR00112">
    <property type="entry name" value="ACYLPHPHTASE"/>
</dbReference>
<dbReference type="EC" id="3.6.1.7" evidence="2 4"/>
<sequence length="98" mass="10974">MKKHLNIRITGKVQGVWFRDSTKAVANQLGITGFVRNEPDGSVYAEAEGIPLNLDQFLEWCHEGPERASVENVEVQESEVLQGFSDFVVRKKGIFGPK</sequence>
<evidence type="ECO:0000313" key="9">
    <source>
        <dbReference type="Proteomes" id="UP000295807"/>
    </source>
</evidence>
<dbReference type="InterPro" id="IPR036046">
    <property type="entry name" value="Acylphosphatase-like_dom_sf"/>
</dbReference>
<dbReference type="EMBL" id="SMAD01000001">
    <property type="protein sequence ID" value="TCS90310.1"/>
    <property type="molecule type" value="Genomic_DNA"/>
</dbReference>
<dbReference type="PANTHER" id="PTHR47268">
    <property type="entry name" value="ACYLPHOSPHATASE"/>
    <property type="match status" value="1"/>
</dbReference>
<accession>A0A4R3L074</accession>
<feature type="active site" evidence="4">
    <location>
        <position position="37"/>
    </location>
</feature>
<dbReference type="Pfam" id="PF00708">
    <property type="entry name" value="Acylphosphatase"/>
    <property type="match status" value="1"/>
</dbReference>
<evidence type="ECO:0000256" key="4">
    <source>
        <dbReference type="PROSITE-ProRule" id="PRU00520"/>
    </source>
</evidence>
<dbReference type="GO" id="GO:0003998">
    <property type="term" value="F:acylphosphatase activity"/>
    <property type="evidence" value="ECO:0007669"/>
    <property type="project" value="UniProtKB-EC"/>
</dbReference>
<feature type="domain" description="Acylphosphatase-like" evidence="7">
    <location>
        <begin position="4"/>
        <end position="91"/>
    </location>
</feature>
<evidence type="ECO:0000256" key="6">
    <source>
        <dbReference type="RuleBase" id="RU004168"/>
    </source>
</evidence>
<reference evidence="8 9" key="1">
    <citation type="submission" date="2019-03" db="EMBL/GenBank/DDBJ databases">
        <title>Genomic Encyclopedia of Type Strains, Phase IV (KMG-IV): sequencing the most valuable type-strain genomes for metagenomic binning, comparative biology and taxonomic classification.</title>
        <authorList>
            <person name="Goeker M."/>
        </authorList>
    </citation>
    <scope>NUCLEOTIDE SEQUENCE [LARGE SCALE GENOMIC DNA]</scope>
    <source>
        <strain evidence="8 9">DSM 21100</strain>
    </source>
</reference>
<protein>
    <recommendedName>
        <fullName evidence="2 4">Acylphosphatase</fullName>
        <ecNumber evidence="2 4">3.6.1.7</ecNumber>
    </recommendedName>
</protein>
<dbReference type="Proteomes" id="UP000295807">
    <property type="component" value="Unassembled WGS sequence"/>
</dbReference>
<evidence type="ECO:0000259" key="7">
    <source>
        <dbReference type="PROSITE" id="PS51160"/>
    </source>
</evidence>
<evidence type="ECO:0000256" key="5">
    <source>
        <dbReference type="RuleBase" id="RU000553"/>
    </source>
</evidence>
<keyword evidence="4 5" id="KW-0378">Hydrolase</keyword>
<comment type="catalytic activity">
    <reaction evidence="3 4 5">
        <text>an acyl phosphate + H2O = a carboxylate + phosphate + H(+)</text>
        <dbReference type="Rhea" id="RHEA:14965"/>
        <dbReference type="ChEBI" id="CHEBI:15377"/>
        <dbReference type="ChEBI" id="CHEBI:15378"/>
        <dbReference type="ChEBI" id="CHEBI:29067"/>
        <dbReference type="ChEBI" id="CHEBI:43474"/>
        <dbReference type="ChEBI" id="CHEBI:59918"/>
        <dbReference type="EC" id="3.6.1.7"/>
    </reaction>
</comment>
<dbReference type="Gene3D" id="3.30.70.100">
    <property type="match status" value="1"/>
</dbReference>
<dbReference type="InterPro" id="IPR017968">
    <property type="entry name" value="Acylphosphatase_CS"/>
</dbReference>
<evidence type="ECO:0000313" key="8">
    <source>
        <dbReference type="EMBL" id="TCS90310.1"/>
    </source>
</evidence>
<evidence type="ECO:0000256" key="2">
    <source>
        <dbReference type="ARBA" id="ARBA00012150"/>
    </source>
</evidence>
<dbReference type="SUPFAM" id="SSF54975">
    <property type="entry name" value="Acylphosphatase/BLUF domain-like"/>
    <property type="match status" value="1"/>
</dbReference>
<gene>
    <name evidence="8" type="ORF">EDD80_101510</name>
</gene>
<proteinExistence type="inferred from homology"/>
<evidence type="ECO:0000256" key="1">
    <source>
        <dbReference type="ARBA" id="ARBA00005614"/>
    </source>
</evidence>
<feature type="active site" evidence="4">
    <location>
        <position position="19"/>
    </location>
</feature>